<organism evidence="1 2">
    <name type="scientific">Mycolicibacterium monacense</name>
    <name type="common">Mycobacterium monacense</name>
    <dbReference type="NCBI Taxonomy" id="85693"/>
    <lineage>
        <taxon>Bacteria</taxon>
        <taxon>Bacillati</taxon>
        <taxon>Actinomycetota</taxon>
        <taxon>Actinomycetes</taxon>
        <taxon>Mycobacteriales</taxon>
        <taxon>Mycobacteriaceae</taxon>
        <taxon>Mycolicibacterium</taxon>
    </lineage>
</organism>
<proteinExistence type="predicted"/>
<name>A0AAD1IX43_MYCMB</name>
<evidence type="ECO:0000313" key="2">
    <source>
        <dbReference type="Proteomes" id="UP000466039"/>
    </source>
</evidence>
<gene>
    <name evidence="1" type="ORF">MMON_25630</name>
</gene>
<dbReference type="Proteomes" id="UP000466039">
    <property type="component" value="Chromosome"/>
</dbReference>
<protein>
    <submittedName>
        <fullName evidence="1">Uncharacterized protein</fullName>
    </submittedName>
</protein>
<sequence>MAFLQASRTVSTDSGLAVMVATTTTGMRGELLDEWRPDRTGVHPTHGYAAEMQVKPFCDPCG</sequence>
<keyword evidence="2" id="KW-1185">Reference proteome</keyword>
<dbReference type="AlphaFoldDB" id="A0AAD1IX43"/>
<evidence type="ECO:0000313" key="1">
    <source>
        <dbReference type="EMBL" id="BBZ61262.1"/>
    </source>
</evidence>
<accession>A0AAD1IX43</accession>
<dbReference type="EMBL" id="AP022617">
    <property type="protein sequence ID" value="BBZ61262.1"/>
    <property type="molecule type" value="Genomic_DNA"/>
</dbReference>
<reference evidence="1 2" key="1">
    <citation type="journal article" date="2019" name="Emerg. Microbes Infect.">
        <title>Comprehensive subspecies identification of 175 nontuberculous mycobacteria species based on 7547 genomic profiles.</title>
        <authorList>
            <person name="Matsumoto Y."/>
            <person name="Kinjo T."/>
            <person name="Motooka D."/>
            <person name="Nabeya D."/>
            <person name="Jung N."/>
            <person name="Uechi K."/>
            <person name="Horii T."/>
            <person name="Iida T."/>
            <person name="Fujita J."/>
            <person name="Nakamura S."/>
        </authorList>
    </citation>
    <scope>NUCLEOTIDE SEQUENCE [LARGE SCALE GENOMIC DNA]</scope>
    <source>
        <strain evidence="1 2">JCM 15658</strain>
    </source>
</reference>